<accession>A0A1I2W5U2</accession>
<organism evidence="5 6">
    <name type="scientific">Pedobacter insulae</name>
    <dbReference type="NCBI Taxonomy" id="414048"/>
    <lineage>
        <taxon>Bacteria</taxon>
        <taxon>Pseudomonadati</taxon>
        <taxon>Bacteroidota</taxon>
        <taxon>Sphingobacteriia</taxon>
        <taxon>Sphingobacteriales</taxon>
        <taxon>Sphingobacteriaceae</taxon>
        <taxon>Pedobacter</taxon>
    </lineage>
</organism>
<evidence type="ECO:0000313" key="5">
    <source>
        <dbReference type="EMBL" id="SFG95987.1"/>
    </source>
</evidence>
<evidence type="ECO:0000256" key="2">
    <source>
        <dbReference type="ARBA" id="ARBA00022679"/>
    </source>
</evidence>
<name>A0A1I2W5U2_9SPHI</name>
<dbReference type="EMBL" id="FOPP01000003">
    <property type="protein sequence ID" value="SFG95987.1"/>
    <property type="molecule type" value="Genomic_DNA"/>
</dbReference>
<comment type="pathway">
    <text evidence="1">Lipid metabolism.</text>
</comment>
<dbReference type="Proteomes" id="UP000199666">
    <property type="component" value="Unassembled WGS sequence"/>
</dbReference>
<sequence>MAITHGQLQSWSYYSFFMIIKGRPLNSFFLKLATSLITFFLRRKFNKLIIKDVEIKPDHSYLLMCNHFSFLDGFLAFYLCRKVFFQDNKMKRLHIMSLRKQMENNKWLKYCGAFSIDPRKRSMKESFEYAAELLSQPGNLLLFYPQGNLESSHIREIHFEDGINQIIPQIKGKCQLIWSSNLIEYFESVKPSMYFNMLDCGMAKDYDFQSIKGRINSHHRQAIEQHFRFTKEHLPSA</sequence>
<proteinExistence type="predicted"/>
<dbReference type="GO" id="GO:0005886">
    <property type="term" value="C:plasma membrane"/>
    <property type="evidence" value="ECO:0007669"/>
    <property type="project" value="TreeGrafter"/>
</dbReference>
<feature type="domain" description="Phospholipid/glycerol acyltransferase" evidence="4">
    <location>
        <begin position="61"/>
        <end position="182"/>
    </location>
</feature>
<evidence type="ECO:0000259" key="4">
    <source>
        <dbReference type="SMART" id="SM00563"/>
    </source>
</evidence>
<dbReference type="PANTHER" id="PTHR10434:SF11">
    <property type="entry name" value="1-ACYL-SN-GLYCEROL-3-PHOSPHATE ACYLTRANSFERASE"/>
    <property type="match status" value="1"/>
</dbReference>
<dbReference type="AlphaFoldDB" id="A0A1I2W5U2"/>
<dbReference type="SUPFAM" id="SSF69593">
    <property type="entry name" value="Glycerol-3-phosphate (1)-acyltransferase"/>
    <property type="match status" value="1"/>
</dbReference>
<protein>
    <recommendedName>
        <fullName evidence="4">Phospholipid/glycerol acyltransferase domain-containing protein</fullName>
    </recommendedName>
</protein>
<dbReference type="InterPro" id="IPR002123">
    <property type="entry name" value="Plipid/glycerol_acylTrfase"/>
</dbReference>
<keyword evidence="6" id="KW-1185">Reference proteome</keyword>
<keyword evidence="3" id="KW-0012">Acyltransferase</keyword>
<dbReference type="SMART" id="SM00563">
    <property type="entry name" value="PlsC"/>
    <property type="match status" value="1"/>
</dbReference>
<dbReference type="Pfam" id="PF01553">
    <property type="entry name" value="Acyltransferase"/>
    <property type="match status" value="1"/>
</dbReference>
<evidence type="ECO:0000256" key="3">
    <source>
        <dbReference type="ARBA" id="ARBA00023315"/>
    </source>
</evidence>
<dbReference type="GO" id="GO:0006654">
    <property type="term" value="P:phosphatidic acid biosynthetic process"/>
    <property type="evidence" value="ECO:0007669"/>
    <property type="project" value="TreeGrafter"/>
</dbReference>
<reference evidence="5 6" key="1">
    <citation type="submission" date="2016-10" db="EMBL/GenBank/DDBJ databases">
        <authorList>
            <person name="de Groot N.N."/>
        </authorList>
    </citation>
    <scope>NUCLEOTIDE SEQUENCE [LARGE SCALE GENOMIC DNA]</scope>
    <source>
        <strain evidence="5 6">DSM 18684</strain>
    </source>
</reference>
<evidence type="ECO:0000256" key="1">
    <source>
        <dbReference type="ARBA" id="ARBA00005189"/>
    </source>
</evidence>
<dbReference type="PANTHER" id="PTHR10434">
    <property type="entry name" value="1-ACYL-SN-GLYCEROL-3-PHOSPHATE ACYLTRANSFERASE"/>
    <property type="match status" value="1"/>
</dbReference>
<dbReference type="STRING" id="414048.SAMN04489864_103443"/>
<keyword evidence="2" id="KW-0808">Transferase</keyword>
<dbReference type="GO" id="GO:0003841">
    <property type="term" value="F:1-acylglycerol-3-phosphate O-acyltransferase activity"/>
    <property type="evidence" value="ECO:0007669"/>
    <property type="project" value="TreeGrafter"/>
</dbReference>
<gene>
    <name evidence="5" type="ORF">SAMN04489864_103443</name>
</gene>
<evidence type="ECO:0000313" key="6">
    <source>
        <dbReference type="Proteomes" id="UP000199666"/>
    </source>
</evidence>